<keyword evidence="2 4" id="KW-0067">ATP-binding</keyword>
<dbReference type="EMBL" id="JACLYY010000014">
    <property type="protein sequence ID" value="MBM6738998.1"/>
    <property type="molecule type" value="Genomic_DNA"/>
</dbReference>
<dbReference type="InterPro" id="IPR003593">
    <property type="entry name" value="AAA+_ATPase"/>
</dbReference>
<dbReference type="PANTHER" id="PTHR43790:SF8">
    <property type="entry name" value="SUGAR ABC TRANSPORTER ATP-BINDING PROTEIN"/>
    <property type="match status" value="1"/>
</dbReference>
<dbReference type="PROSITE" id="PS50893">
    <property type="entry name" value="ABC_TRANSPORTER_2"/>
    <property type="match status" value="1"/>
</dbReference>
<dbReference type="SUPFAM" id="SSF52540">
    <property type="entry name" value="P-loop containing nucleoside triphosphate hydrolases"/>
    <property type="match status" value="1"/>
</dbReference>
<feature type="domain" description="ABC transporter" evidence="3">
    <location>
        <begin position="8"/>
        <end position="246"/>
    </location>
</feature>
<evidence type="ECO:0000256" key="1">
    <source>
        <dbReference type="ARBA" id="ARBA00022741"/>
    </source>
</evidence>
<name>A0ABS2EBJ9_9FIRM</name>
<comment type="caution">
    <text evidence="4">The sequence shown here is derived from an EMBL/GenBank/DDBJ whole genome shotgun (WGS) entry which is preliminary data.</text>
</comment>
<evidence type="ECO:0000259" key="3">
    <source>
        <dbReference type="PROSITE" id="PS50893"/>
    </source>
</evidence>
<dbReference type="Pfam" id="PF00005">
    <property type="entry name" value="ABC_tran"/>
    <property type="match status" value="1"/>
</dbReference>
<dbReference type="RefSeq" id="WP_205156287.1">
    <property type="nucleotide sequence ID" value="NZ_JACLYY010000014.1"/>
</dbReference>
<dbReference type="InterPro" id="IPR027417">
    <property type="entry name" value="P-loop_NTPase"/>
</dbReference>
<dbReference type="Proteomes" id="UP000716906">
    <property type="component" value="Unassembled WGS sequence"/>
</dbReference>
<keyword evidence="5" id="KW-1185">Reference proteome</keyword>
<proteinExistence type="predicted"/>
<evidence type="ECO:0000256" key="2">
    <source>
        <dbReference type="ARBA" id="ARBA00022840"/>
    </source>
</evidence>
<keyword evidence="1" id="KW-0547">Nucleotide-binding</keyword>
<dbReference type="CDD" id="cd03216">
    <property type="entry name" value="ABC_Carb_Monos_I"/>
    <property type="match status" value="1"/>
</dbReference>
<dbReference type="SMART" id="SM00382">
    <property type="entry name" value="AAA"/>
    <property type="match status" value="1"/>
</dbReference>
<reference evidence="4 5" key="1">
    <citation type="journal article" date="2021" name="Sci. Rep.">
        <title>The distribution of antibiotic resistance genes in chicken gut microbiota commensals.</title>
        <authorList>
            <person name="Juricova H."/>
            <person name="Matiasovicova J."/>
            <person name="Kubasova T."/>
            <person name="Cejkova D."/>
            <person name="Rychlik I."/>
        </authorList>
    </citation>
    <scope>NUCLEOTIDE SEQUENCE [LARGE SCALE GENOMIC DNA]</scope>
    <source>
        <strain evidence="4 5">An773</strain>
    </source>
</reference>
<accession>A0ABS2EBJ9</accession>
<dbReference type="InterPro" id="IPR003439">
    <property type="entry name" value="ABC_transporter-like_ATP-bd"/>
</dbReference>
<evidence type="ECO:0000313" key="4">
    <source>
        <dbReference type="EMBL" id="MBM6738998.1"/>
    </source>
</evidence>
<dbReference type="Gene3D" id="3.40.50.300">
    <property type="entry name" value="P-loop containing nucleotide triphosphate hydrolases"/>
    <property type="match status" value="1"/>
</dbReference>
<dbReference type="GO" id="GO:0005524">
    <property type="term" value="F:ATP binding"/>
    <property type="evidence" value="ECO:0007669"/>
    <property type="project" value="UniProtKB-KW"/>
</dbReference>
<dbReference type="PANTHER" id="PTHR43790">
    <property type="entry name" value="CARBOHYDRATE TRANSPORT ATP-BINDING PROTEIN MG119-RELATED"/>
    <property type="match status" value="1"/>
</dbReference>
<organism evidence="4 5">
    <name type="scientific">Faecalicatena fissicatena</name>
    <dbReference type="NCBI Taxonomy" id="290055"/>
    <lineage>
        <taxon>Bacteria</taxon>
        <taxon>Bacillati</taxon>
        <taxon>Bacillota</taxon>
        <taxon>Clostridia</taxon>
        <taxon>Lachnospirales</taxon>
        <taxon>Lachnospiraceae</taxon>
        <taxon>Faecalicatena</taxon>
    </lineage>
</organism>
<sequence>METETPLLIINNIYKSFGHVQALRGASFSAPRGKVTAIVGDNGSGKSTLAKIISGCLKPDSGEITINGRTYPSLTNHQAIYEGNIGTVYQDLALDNLKNAYENIFLGREDIHFGVFLNRKKMREKAAALFQALAIDIPDMELPVGSMSGGQRQAIAIARAIDMDRQILIFDEPTSAMGMKETQHTMDLFQRLKDEGRTILLISHNLFQVFDIADRIAVLDKGCFVDTFSTAESSPQKLHDRIVKEEMELEQ</sequence>
<gene>
    <name evidence="4" type="ORF">H7U36_12970</name>
</gene>
<dbReference type="InterPro" id="IPR017871">
    <property type="entry name" value="ABC_transporter-like_CS"/>
</dbReference>
<dbReference type="InterPro" id="IPR050107">
    <property type="entry name" value="ABC_carbohydrate_import_ATPase"/>
</dbReference>
<protein>
    <submittedName>
        <fullName evidence="4">Sugar ABC transporter ATP-binding protein</fullName>
    </submittedName>
</protein>
<evidence type="ECO:0000313" key="5">
    <source>
        <dbReference type="Proteomes" id="UP000716906"/>
    </source>
</evidence>
<dbReference type="PROSITE" id="PS00211">
    <property type="entry name" value="ABC_TRANSPORTER_1"/>
    <property type="match status" value="1"/>
</dbReference>